<organism evidence="3 4">
    <name type="scientific">Cesiribacter andamanensis AMV16</name>
    <dbReference type="NCBI Taxonomy" id="1279009"/>
    <lineage>
        <taxon>Bacteria</taxon>
        <taxon>Pseudomonadati</taxon>
        <taxon>Bacteroidota</taxon>
        <taxon>Cytophagia</taxon>
        <taxon>Cytophagales</taxon>
        <taxon>Cesiribacteraceae</taxon>
        <taxon>Cesiribacter</taxon>
    </lineage>
</organism>
<sequence>MKHYMLFLREDLQAVKQMSPEALQADIKEYMHWVEELAKTGHFLSGEPLEPEGTYLSADGQLQTDGPFIEAKEALSGYFMIQATSREQAIEIAEPAPF</sequence>
<evidence type="ECO:0000313" key="3">
    <source>
        <dbReference type="EMBL" id="EMR03115.1"/>
    </source>
</evidence>
<proteinExistence type="inferred from homology"/>
<evidence type="ECO:0000256" key="1">
    <source>
        <dbReference type="ARBA" id="ARBA00007689"/>
    </source>
</evidence>
<gene>
    <name evidence="3" type="ORF">ADICEAN_01775</name>
</gene>
<dbReference type="Proteomes" id="UP000011910">
    <property type="component" value="Unassembled WGS sequence"/>
</dbReference>
<dbReference type="PANTHER" id="PTHR35174">
    <property type="entry name" value="BLL7171 PROTEIN-RELATED"/>
    <property type="match status" value="1"/>
</dbReference>
<name>M7NMY6_9BACT</name>
<dbReference type="InterPro" id="IPR011008">
    <property type="entry name" value="Dimeric_a/b-barrel"/>
</dbReference>
<dbReference type="Gene3D" id="3.30.70.1060">
    <property type="entry name" value="Dimeric alpha+beta barrel"/>
    <property type="match status" value="1"/>
</dbReference>
<keyword evidence="4" id="KW-1185">Reference proteome</keyword>
<dbReference type="Pfam" id="PF03795">
    <property type="entry name" value="YCII"/>
    <property type="match status" value="1"/>
</dbReference>
<protein>
    <recommendedName>
        <fullName evidence="2">YCII-related domain-containing protein</fullName>
    </recommendedName>
</protein>
<feature type="domain" description="YCII-related" evidence="2">
    <location>
        <begin position="9"/>
        <end position="98"/>
    </location>
</feature>
<dbReference type="eggNOG" id="COG3795">
    <property type="taxonomic scope" value="Bacteria"/>
</dbReference>
<dbReference type="AlphaFoldDB" id="M7NMY6"/>
<comment type="similarity">
    <text evidence="1">Belongs to the YciI family.</text>
</comment>
<accession>M7NMY6</accession>
<dbReference type="EMBL" id="AODQ01000035">
    <property type="protein sequence ID" value="EMR03115.1"/>
    <property type="molecule type" value="Genomic_DNA"/>
</dbReference>
<dbReference type="OrthoDB" id="7782105at2"/>
<evidence type="ECO:0000313" key="4">
    <source>
        <dbReference type="Proteomes" id="UP000011910"/>
    </source>
</evidence>
<dbReference type="STRING" id="1279009.ADICEAN_01775"/>
<reference evidence="3 4" key="1">
    <citation type="journal article" date="2013" name="Genome Announc.">
        <title>Draft Genome Sequence of Cesiribacter andamanensis Strain AMV16T, Isolated from a Soil Sample from a Mud Volcano in the Andaman Islands, India.</title>
        <authorList>
            <person name="Shivaji S."/>
            <person name="Ara S."/>
            <person name="Begum Z."/>
            <person name="Srinivas T.N."/>
            <person name="Singh A."/>
            <person name="Kumar Pinnaka A."/>
        </authorList>
    </citation>
    <scope>NUCLEOTIDE SEQUENCE [LARGE SCALE GENOMIC DNA]</scope>
    <source>
        <strain evidence="3 4">AMV16</strain>
    </source>
</reference>
<dbReference type="RefSeq" id="WP_009195171.1">
    <property type="nucleotide sequence ID" value="NZ_AODQ01000035.1"/>
</dbReference>
<comment type="caution">
    <text evidence="3">The sequence shown here is derived from an EMBL/GenBank/DDBJ whole genome shotgun (WGS) entry which is preliminary data.</text>
</comment>
<dbReference type="InterPro" id="IPR005545">
    <property type="entry name" value="YCII"/>
</dbReference>
<dbReference type="PANTHER" id="PTHR35174:SF3">
    <property type="entry name" value="BLL7171 PROTEIN"/>
    <property type="match status" value="1"/>
</dbReference>
<dbReference type="SUPFAM" id="SSF54909">
    <property type="entry name" value="Dimeric alpha+beta barrel"/>
    <property type="match status" value="1"/>
</dbReference>
<evidence type="ECO:0000259" key="2">
    <source>
        <dbReference type="Pfam" id="PF03795"/>
    </source>
</evidence>